<dbReference type="AlphaFoldDB" id="A0AAE0LK46"/>
<dbReference type="GO" id="GO:0005524">
    <property type="term" value="F:ATP binding"/>
    <property type="evidence" value="ECO:0007669"/>
    <property type="project" value="UniProtKB-KW"/>
</dbReference>
<dbReference type="Proteomes" id="UP001190700">
    <property type="component" value="Unassembled WGS sequence"/>
</dbReference>
<evidence type="ECO:0000256" key="3">
    <source>
        <dbReference type="ARBA" id="ARBA00022806"/>
    </source>
</evidence>
<gene>
    <name evidence="8" type="ORF">CYMTET_4696</name>
</gene>
<evidence type="ECO:0000256" key="4">
    <source>
        <dbReference type="ARBA" id="ARBA00022840"/>
    </source>
</evidence>
<dbReference type="InterPro" id="IPR025696">
    <property type="entry name" value="Beta-barrel_MTR4"/>
</dbReference>
<protein>
    <recommendedName>
        <fullName evidence="7">Helicase C-terminal domain-containing protein</fullName>
    </recommendedName>
</protein>
<keyword evidence="9" id="KW-1185">Reference proteome</keyword>
<dbReference type="GO" id="GO:0016787">
    <property type="term" value="F:hydrolase activity"/>
    <property type="evidence" value="ECO:0007669"/>
    <property type="project" value="UniProtKB-KW"/>
</dbReference>
<dbReference type="Pfam" id="PF13234">
    <property type="entry name" value="MTR4_beta-barrel"/>
    <property type="match status" value="1"/>
</dbReference>
<organism evidence="8 9">
    <name type="scientific">Cymbomonas tetramitiformis</name>
    <dbReference type="NCBI Taxonomy" id="36881"/>
    <lineage>
        <taxon>Eukaryota</taxon>
        <taxon>Viridiplantae</taxon>
        <taxon>Chlorophyta</taxon>
        <taxon>Pyramimonadophyceae</taxon>
        <taxon>Pyramimonadales</taxon>
        <taxon>Pyramimonadaceae</taxon>
        <taxon>Cymbomonas</taxon>
    </lineage>
</organism>
<evidence type="ECO:0000313" key="8">
    <source>
        <dbReference type="EMBL" id="KAK3287810.1"/>
    </source>
</evidence>
<feature type="domain" description="Helicase C-terminal" evidence="7">
    <location>
        <begin position="137"/>
        <end position="336"/>
    </location>
</feature>
<dbReference type="SMART" id="SM01142">
    <property type="entry name" value="DSHCT"/>
    <property type="match status" value="1"/>
</dbReference>
<keyword evidence="3" id="KW-0347">Helicase</keyword>
<comment type="caution">
    <text evidence="8">The sequence shown here is derived from an EMBL/GenBank/DDBJ whole genome shotgun (WGS) entry which is preliminary data.</text>
</comment>
<dbReference type="Pfam" id="PF21408">
    <property type="entry name" value="MTR4-like_stalk"/>
    <property type="match status" value="1"/>
</dbReference>
<dbReference type="EMBL" id="LGRX02000713">
    <property type="protein sequence ID" value="KAK3287810.1"/>
    <property type="molecule type" value="Genomic_DNA"/>
</dbReference>
<dbReference type="FunFam" id="3.40.50.300:FF:000141">
    <property type="entry name" value="ATP-dependent RNA helicase DOB1"/>
    <property type="match status" value="1"/>
</dbReference>
<evidence type="ECO:0000313" key="9">
    <source>
        <dbReference type="Proteomes" id="UP001190700"/>
    </source>
</evidence>
<keyword evidence="1" id="KW-0547">Nucleotide-binding</keyword>
<feature type="compositionally biased region" description="Basic and acidic residues" evidence="6">
    <location>
        <begin position="114"/>
        <end position="128"/>
    </location>
</feature>
<evidence type="ECO:0000256" key="2">
    <source>
        <dbReference type="ARBA" id="ARBA00022801"/>
    </source>
</evidence>
<dbReference type="PROSITE" id="PS51194">
    <property type="entry name" value="HELICASE_CTER"/>
    <property type="match status" value="1"/>
</dbReference>
<dbReference type="InterPro" id="IPR001650">
    <property type="entry name" value="Helicase_C-like"/>
</dbReference>
<dbReference type="CDD" id="cd18795">
    <property type="entry name" value="SF2_C_Ski2"/>
    <property type="match status" value="1"/>
</dbReference>
<evidence type="ECO:0000259" key="7">
    <source>
        <dbReference type="PROSITE" id="PS51194"/>
    </source>
</evidence>
<dbReference type="GO" id="GO:0000460">
    <property type="term" value="P:maturation of 5.8S rRNA"/>
    <property type="evidence" value="ECO:0007669"/>
    <property type="project" value="TreeGrafter"/>
</dbReference>
<dbReference type="Gene3D" id="2.40.30.300">
    <property type="match status" value="1"/>
</dbReference>
<keyword evidence="4" id="KW-0067">ATP-binding</keyword>
<dbReference type="InterPro" id="IPR050699">
    <property type="entry name" value="RNA-DNA_Helicase"/>
</dbReference>
<sequence length="872" mass="96210">TMAALGAPQGGLPALSSQPAGSQVFLSATLSNAFEFVEWVAHTIKGPVHVVSTETRPTPLQHYIFPANGKGLYQVVDGHRFKPENFAKAMAEFESNNPGRGKGKGKGKGKGGKGGKDSKGGKGKKGAEGEEGGSDSDIYKIVKMVKDKQFEPVIVFSFSRRECEALAVDVSKLDFNTDEEREKVEQIFHAALENLPTEDDRNLPAVQAMLPFLQKGIAVHHSGLLPILKEVVEILFQEHLIKALFATETFAMGLNMPAKTVVFTQVKKFDGTESRLLQSGEYICMSGRAGRRGMDEHGYCILMLEDGMQEEECEDLMLGRPSPLMSTFHLSFYTLLNLLRRSEGTVNMEFVIEHSFLQFQHEKKVPQLEAGIAKYNKELEEMGPFHSVVYECESLGRMRQSVETGKRIRLRPWAVEPVHKEAILALRTLKQQLAEAERKLARHVITVEHCLMYLRSEAAQGSAVSRTYRHGCSAENKAWKGVWVREELEAGEVEEWGFGIVVTVVKRTLKGSTKGVPGDDPRAEYVLHTLLHCAPGSASTKPTAASGLGAPGELRPLPVPLSMVVGLGAMRVNIPKDLRSPEARKSVLIQMQELEKRFPAGLPEMDPVKDMGISDPLVKEAVAEVATLRERVAAAPSAAMSVDAEQLELFEKKAALSEKIAKMEVEKRAGSMVLSFREELKNRSKVLKKLGHISEDGITVTLKGRAACEIDTADELLVTELLFNNAFAQLDSPQLVALMSCFVPCEKSEEMIKLKDELAVPLGILKDAATQIATIQLENKLEIDVDEYVDSFAPQLMDIVYRWAKGDTFSQVAQMSDMFEGSIIRAMRRLDELMVQLSNAAKVIGNTELAERSEKAAETIRRGIIFAASLYL</sequence>
<dbReference type="InterPro" id="IPR027417">
    <property type="entry name" value="P-loop_NTPase"/>
</dbReference>
<dbReference type="SMART" id="SM00490">
    <property type="entry name" value="HELICc"/>
    <property type="match status" value="1"/>
</dbReference>
<dbReference type="SUPFAM" id="SSF52540">
    <property type="entry name" value="P-loop containing nucleoside triphosphate hydrolases"/>
    <property type="match status" value="1"/>
</dbReference>
<accession>A0AAE0LK46</accession>
<dbReference type="InterPro" id="IPR048392">
    <property type="entry name" value="MTR4-like_stalk"/>
</dbReference>
<dbReference type="GO" id="GO:0004386">
    <property type="term" value="F:helicase activity"/>
    <property type="evidence" value="ECO:0007669"/>
    <property type="project" value="UniProtKB-KW"/>
</dbReference>
<dbReference type="Gene3D" id="1.10.3380.30">
    <property type="match status" value="1"/>
</dbReference>
<evidence type="ECO:0000256" key="5">
    <source>
        <dbReference type="SAM" id="Coils"/>
    </source>
</evidence>
<dbReference type="Gene3D" id="3.40.50.300">
    <property type="entry name" value="P-loop containing nucleotide triphosphate hydrolases"/>
    <property type="match status" value="1"/>
</dbReference>
<feature type="coiled-coil region" evidence="5">
    <location>
        <begin position="419"/>
        <end position="446"/>
    </location>
</feature>
<reference evidence="8 9" key="1">
    <citation type="journal article" date="2015" name="Genome Biol. Evol.">
        <title>Comparative Genomics of a Bacterivorous Green Alga Reveals Evolutionary Causalities and Consequences of Phago-Mixotrophic Mode of Nutrition.</title>
        <authorList>
            <person name="Burns J.A."/>
            <person name="Paasch A."/>
            <person name="Narechania A."/>
            <person name="Kim E."/>
        </authorList>
    </citation>
    <scope>NUCLEOTIDE SEQUENCE [LARGE SCALE GENOMIC DNA]</scope>
    <source>
        <strain evidence="8 9">PLY_AMNH</strain>
    </source>
</reference>
<feature type="compositionally biased region" description="Basic residues" evidence="6">
    <location>
        <begin position="101"/>
        <end position="113"/>
    </location>
</feature>
<dbReference type="Pfam" id="PF08148">
    <property type="entry name" value="DSHCT"/>
    <property type="match status" value="1"/>
</dbReference>
<dbReference type="PANTHER" id="PTHR12131">
    <property type="entry name" value="ATP-DEPENDENT RNA AND DNA HELICASE"/>
    <property type="match status" value="1"/>
</dbReference>
<evidence type="ECO:0000256" key="1">
    <source>
        <dbReference type="ARBA" id="ARBA00022741"/>
    </source>
</evidence>
<keyword evidence="5" id="KW-0175">Coiled coil</keyword>
<keyword evidence="2" id="KW-0378">Hydrolase</keyword>
<dbReference type="GO" id="GO:0005634">
    <property type="term" value="C:nucleus"/>
    <property type="evidence" value="ECO:0007669"/>
    <property type="project" value="TreeGrafter"/>
</dbReference>
<feature type="region of interest" description="Disordered" evidence="6">
    <location>
        <begin position="92"/>
        <end position="133"/>
    </location>
</feature>
<dbReference type="InterPro" id="IPR012961">
    <property type="entry name" value="Ski2/MTR4_C"/>
</dbReference>
<evidence type="ECO:0000256" key="6">
    <source>
        <dbReference type="SAM" id="MobiDB-lite"/>
    </source>
</evidence>
<name>A0AAE0LK46_9CHLO</name>
<proteinExistence type="predicted"/>
<feature type="non-terminal residue" evidence="8">
    <location>
        <position position="1"/>
    </location>
</feature>
<dbReference type="PANTHER" id="PTHR12131:SF7">
    <property type="entry name" value="EXOSOME RNA HELICASE MTR4"/>
    <property type="match status" value="1"/>
</dbReference>